<dbReference type="GO" id="GO:0006511">
    <property type="term" value="P:ubiquitin-dependent protein catabolic process"/>
    <property type="evidence" value="ECO:0007669"/>
    <property type="project" value="InterPro"/>
</dbReference>
<dbReference type="STRING" id="448386.A0A2V3ILT9"/>
<proteinExistence type="inferred from homology"/>
<evidence type="ECO:0000256" key="1">
    <source>
        <dbReference type="ARBA" id="ARBA00004123"/>
    </source>
</evidence>
<dbReference type="Gene3D" id="3.30.710.10">
    <property type="entry name" value="Potassium Channel Kv1.1, Chain A"/>
    <property type="match status" value="1"/>
</dbReference>
<dbReference type="InterPro" id="IPR011333">
    <property type="entry name" value="SKP1/BTB/POZ_sf"/>
</dbReference>
<dbReference type="InterPro" id="IPR016073">
    <property type="entry name" value="Skp1_comp_POZ"/>
</dbReference>
<evidence type="ECO:0000313" key="7">
    <source>
        <dbReference type="Proteomes" id="UP000247409"/>
    </source>
</evidence>
<comment type="subcellular location">
    <subcellularLocation>
        <location evidence="1">Nucleus</location>
    </subcellularLocation>
</comment>
<name>A0A2V3ILT9_9FLOR</name>
<protein>
    <recommendedName>
        <fullName evidence="3">Elongin-C</fullName>
    </recommendedName>
</protein>
<comment type="caution">
    <text evidence="6">The sequence shown here is derived from an EMBL/GenBank/DDBJ whole genome shotgun (WGS) entry which is preliminary data.</text>
</comment>
<dbReference type="AlphaFoldDB" id="A0A2V3ILT9"/>
<evidence type="ECO:0000313" key="6">
    <source>
        <dbReference type="EMBL" id="PXF43051.1"/>
    </source>
</evidence>
<organism evidence="6 7">
    <name type="scientific">Gracilariopsis chorda</name>
    <dbReference type="NCBI Taxonomy" id="448386"/>
    <lineage>
        <taxon>Eukaryota</taxon>
        <taxon>Rhodophyta</taxon>
        <taxon>Florideophyceae</taxon>
        <taxon>Rhodymeniophycidae</taxon>
        <taxon>Gracilariales</taxon>
        <taxon>Gracilariaceae</taxon>
        <taxon>Gracilariopsis</taxon>
    </lineage>
</organism>
<evidence type="ECO:0000256" key="2">
    <source>
        <dbReference type="ARBA" id="ARBA00009993"/>
    </source>
</evidence>
<evidence type="ECO:0000256" key="4">
    <source>
        <dbReference type="ARBA" id="ARBA00023242"/>
    </source>
</evidence>
<comment type="similarity">
    <text evidence="2">Belongs to the SKP1 family.</text>
</comment>
<reference evidence="6 7" key="1">
    <citation type="journal article" date="2018" name="Mol. Biol. Evol.">
        <title>Analysis of the draft genome of the red seaweed Gracilariopsis chorda provides insights into genome size evolution in Rhodophyta.</title>
        <authorList>
            <person name="Lee J."/>
            <person name="Yang E.C."/>
            <person name="Graf L."/>
            <person name="Yang J.H."/>
            <person name="Qiu H."/>
            <person name="Zel Zion U."/>
            <person name="Chan C.X."/>
            <person name="Stephens T.G."/>
            <person name="Weber A.P.M."/>
            <person name="Boo G.H."/>
            <person name="Boo S.M."/>
            <person name="Kim K.M."/>
            <person name="Shin Y."/>
            <person name="Jung M."/>
            <person name="Lee S.J."/>
            <person name="Yim H.S."/>
            <person name="Lee J.H."/>
            <person name="Bhattacharya D."/>
            <person name="Yoon H.S."/>
        </authorList>
    </citation>
    <scope>NUCLEOTIDE SEQUENCE [LARGE SCALE GENOMIC DNA]</scope>
    <source>
        <strain evidence="6 7">SKKU-2015</strain>
        <tissue evidence="6">Whole body</tissue>
    </source>
</reference>
<dbReference type="EMBL" id="NBIV01000139">
    <property type="protein sequence ID" value="PXF43051.1"/>
    <property type="molecule type" value="Genomic_DNA"/>
</dbReference>
<evidence type="ECO:0000259" key="5">
    <source>
        <dbReference type="Pfam" id="PF03931"/>
    </source>
</evidence>
<feature type="domain" description="SKP1 component POZ" evidence="5">
    <location>
        <begin position="14"/>
        <end position="72"/>
    </location>
</feature>
<dbReference type="Pfam" id="PF03931">
    <property type="entry name" value="Skp1_POZ"/>
    <property type="match status" value="1"/>
</dbReference>
<dbReference type="FunFam" id="3.30.710.10:FF:000035">
    <property type="entry name" value="Elongin C transcription elongation factor"/>
    <property type="match status" value="1"/>
</dbReference>
<dbReference type="GO" id="GO:0005634">
    <property type="term" value="C:nucleus"/>
    <property type="evidence" value="ECO:0007669"/>
    <property type="project" value="UniProtKB-SubCell"/>
</dbReference>
<gene>
    <name evidence="6" type="ORF">BWQ96_07198</name>
</gene>
<evidence type="ECO:0000256" key="3">
    <source>
        <dbReference type="ARBA" id="ARBA00021347"/>
    </source>
</evidence>
<dbReference type="PANTHER" id="PTHR20648">
    <property type="entry name" value="ELONGIN-C"/>
    <property type="match status" value="1"/>
</dbReference>
<dbReference type="Proteomes" id="UP000247409">
    <property type="component" value="Unassembled WGS sequence"/>
</dbReference>
<keyword evidence="7" id="KW-1185">Reference proteome</keyword>
<accession>A0A2V3ILT9</accession>
<dbReference type="OrthoDB" id="249087at2759"/>
<keyword evidence="4" id="KW-0539">Nucleus</keyword>
<dbReference type="SUPFAM" id="SSF54695">
    <property type="entry name" value="POZ domain"/>
    <property type="match status" value="1"/>
</dbReference>
<sequence>MEQSGESIVPEGLIRLVSGDGFQYTIEAQYATVSGVIQTMMNSSFKESRTRIVNLPHVKGRVLERICQYFYYIPRFRGGGGMAPFPRGSADSGAVSSVDSFVGVFEIPPELSIDIYVCARYLDM</sequence>
<dbReference type="InterPro" id="IPR039948">
    <property type="entry name" value="ELC1"/>
</dbReference>